<reference evidence="1" key="1">
    <citation type="journal article" date="2015" name="Nature">
        <title>Complex archaea that bridge the gap between prokaryotes and eukaryotes.</title>
        <authorList>
            <person name="Spang A."/>
            <person name="Saw J.H."/>
            <person name="Jorgensen S.L."/>
            <person name="Zaremba-Niedzwiedzka K."/>
            <person name="Martijn J."/>
            <person name="Lind A.E."/>
            <person name="van Eijk R."/>
            <person name="Schleper C."/>
            <person name="Guy L."/>
            <person name="Ettema T.J."/>
        </authorList>
    </citation>
    <scope>NUCLEOTIDE SEQUENCE</scope>
</reference>
<evidence type="ECO:0000313" key="1">
    <source>
        <dbReference type="EMBL" id="KKL48119.1"/>
    </source>
</evidence>
<gene>
    <name evidence="1" type="ORF">LCGC14_2328750</name>
</gene>
<proteinExistence type="predicted"/>
<name>A0A0F9CG70_9ZZZZ</name>
<accession>A0A0F9CG70</accession>
<organism evidence="1">
    <name type="scientific">marine sediment metagenome</name>
    <dbReference type="NCBI Taxonomy" id="412755"/>
    <lineage>
        <taxon>unclassified sequences</taxon>
        <taxon>metagenomes</taxon>
        <taxon>ecological metagenomes</taxon>
    </lineage>
</organism>
<sequence length="50" mass="5672">MSGEIKYWIVKGEDGLWSVKYPRSGYIARDKSLPTCLRRAATKLTKLGVK</sequence>
<protein>
    <submittedName>
        <fullName evidence="1">Uncharacterized protein</fullName>
    </submittedName>
</protein>
<dbReference type="AlphaFoldDB" id="A0A0F9CG70"/>
<comment type="caution">
    <text evidence="1">The sequence shown here is derived from an EMBL/GenBank/DDBJ whole genome shotgun (WGS) entry which is preliminary data.</text>
</comment>
<dbReference type="EMBL" id="LAZR01033426">
    <property type="protein sequence ID" value="KKL48119.1"/>
    <property type="molecule type" value="Genomic_DNA"/>
</dbReference>